<dbReference type="Pfam" id="PF14267">
    <property type="entry name" value="DUF4357"/>
    <property type="match status" value="1"/>
</dbReference>
<dbReference type="Proteomes" id="UP000189733">
    <property type="component" value="Unassembled WGS sequence"/>
</dbReference>
<evidence type="ECO:0000313" key="2">
    <source>
        <dbReference type="EMBL" id="SKA70893.1"/>
    </source>
</evidence>
<dbReference type="CDD" id="cd10447">
    <property type="entry name" value="GIY-YIG_unchar_2"/>
    <property type="match status" value="1"/>
</dbReference>
<sequence length="291" mass="32351">MPKPKPYSIKMFLPVGDPDGLRIIEKSNWTGEGIVFARAGFEEDHKKRKEFQRTGVYVLVGQDDTSSLPQVYIGEGESVDARLTSHFAKKDFWTWGIFFVTKDNSLNKAHVKFLESRLIELAAKAKRCNLTNCAEPTKPSLSEADTADMDCFLDDMLSIFPLVGLSIFEQPPRRPCTVSKLLYIESKGIKVKGCESNKGFIVLAGSEAVLKTVPSYPESFAKLRDELSKKGVMVRKGDLYVFADDYLFSSPSTASSIVLGRNSNGRTSWRNKEGKTLKELQEAVASASVND</sequence>
<dbReference type="RefSeq" id="WP_234985070.1">
    <property type="nucleotide sequence ID" value="NZ_FUYA01000004.1"/>
</dbReference>
<proteinExistence type="predicted"/>
<accession>A0A1T4W0Y5</accession>
<dbReference type="EMBL" id="FUYA01000004">
    <property type="protein sequence ID" value="SKA70893.1"/>
    <property type="molecule type" value="Genomic_DNA"/>
</dbReference>
<dbReference type="AlphaFoldDB" id="A0A1T4W0Y5"/>
<protein>
    <recommendedName>
        <fullName evidence="1">DUF4357 domain-containing protein</fullName>
    </recommendedName>
</protein>
<gene>
    <name evidence="2" type="ORF">SAMN02745702_01361</name>
</gene>
<name>A0A1T4W0Y5_9BACT</name>
<evidence type="ECO:0000313" key="3">
    <source>
        <dbReference type="Proteomes" id="UP000189733"/>
    </source>
</evidence>
<evidence type="ECO:0000259" key="1">
    <source>
        <dbReference type="Pfam" id="PF14267"/>
    </source>
</evidence>
<reference evidence="2 3" key="1">
    <citation type="submission" date="2017-02" db="EMBL/GenBank/DDBJ databases">
        <authorList>
            <person name="Peterson S.W."/>
        </authorList>
    </citation>
    <scope>NUCLEOTIDE SEQUENCE [LARGE SCALE GENOMIC DNA]</scope>
    <source>
        <strain evidence="2 3">DSM 18034</strain>
    </source>
</reference>
<organism evidence="2 3">
    <name type="scientific">Desulfobaculum bizertense DSM 18034</name>
    <dbReference type="NCBI Taxonomy" id="1121442"/>
    <lineage>
        <taxon>Bacteria</taxon>
        <taxon>Pseudomonadati</taxon>
        <taxon>Thermodesulfobacteriota</taxon>
        <taxon>Desulfovibrionia</taxon>
        <taxon>Desulfovibrionales</taxon>
        <taxon>Desulfovibrionaceae</taxon>
        <taxon>Desulfobaculum</taxon>
    </lineage>
</organism>
<dbReference type="InterPro" id="IPR025579">
    <property type="entry name" value="DUF4357"/>
</dbReference>
<keyword evidence="3" id="KW-1185">Reference proteome</keyword>
<dbReference type="STRING" id="1121442.SAMN02745702_01361"/>
<feature type="domain" description="DUF4357" evidence="1">
    <location>
        <begin position="224"/>
        <end position="277"/>
    </location>
</feature>